<dbReference type="AlphaFoldDB" id="V5YN61"/>
<dbReference type="EMBL" id="AB853026">
    <property type="protein sequence ID" value="BAO18842.1"/>
    <property type="molecule type" value="Genomic_DNA"/>
</dbReference>
<protein>
    <submittedName>
        <fullName evidence="1">Uncharacterized protein</fullName>
    </submittedName>
</protein>
<reference evidence="1" key="1">
    <citation type="journal article" date="2014" name="Microbiology">
        <title>A 2,4-dichlorophenoxyacetic acid degradation plasmid pM7012 discloses distribution of an unclassified megaplasmid group across bacterial species.</title>
        <authorList>
            <person name="Sakai Y."/>
            <person name="Ogawa N."/>
            <person name="Shimomura Y."/>
            <person name="Fujii T."/>
        </authorList>
    </citation>
    <scope>NUCLEOTIDE SEQUENCE</scope>
    <source>
        <strain evidence="1">M701</strain>
    </source>
</reference>
<dbReference type="RefSeq" id="WP_023842385.1">
    <property type="nucleotide sequence ID" value="NC_022995.1"/>
</dbReference>
<reference evidence="1" key="2">
    <citation type="submission" date="2024-06" db="EMBL/GenBank/DDBJ databases">
        <authorList>
            <person name="Sakai Y."/>
            <person name="Fujii T."/>
        </authorList>
    </citation>
    <scope>NUCLEOTIDE SEQUENCE</scope>
    <source>
        <strain evidence="1">M701</strain>
        <plasmid evidence="1">pM7012</plasmid>
    </source>
</reference>
<name>V5YN61_9BURK</name>
<keyword evidence="1" id="KW-0614">Plasmid</keyword>
<sequence>MAKAPVVNSYLADLFSKEPDPFEALADDQRSALSWRWTLGSQPDLLKHGRLVTLKCGHFTVTRSLHRAKCRRCGEMIRAGYDYDSFRNRGGADSFSWPDDPLRTLHERDEQMDHIHKYSPV</sequence>
<organism evidence="1">
    <name type="scientific">Burkholderia sp. M701</name>
    <dbReference type="NCBI Taxonomy" id="326454"/>
    <lineage>
        <taxon>Bacteria</taxon>
        <taxon>Pseudomonadati</taxon>
        <taxon>Pseudomonadota</taxon>
        <taxon>Betaproteobacteria</taxon>
        <taxon>Burkholderiales</taxon>
        <taxon>Burkholderiaceae</taxon>
        <taxon>Burkholderia</taxon>
    </lineage>
</organism>
<geneLocation type="plasmid" evidence="1">
    <name>pM7012</name>
</geneLocation>
<evidence type="ECO:0000313" key="1">
    <source>
        <dbReference type="EMBL" id="BAO18842.1"/>
    </source>
</evidence>
<proteinExistence type="predicted"/>
<accession>V5YN61</accession>